<protein>
    <submittedName>
        <fullName evidence="2">Uncharacterized protein</fullName>
    </submittedName>
</protein>
<proteinExistence type="predicted"/>
<evidence type="ECO:0000313" key="2">
    <source>
        <dbReference type="EMBL" id="VAW78224.1"/>
    </source>
</evidence>
<name>A0A3B0Z9Z4_9ZZZZ</name>
<dbReference type="EMBL" id="UOFL01000146">
    <property type="protein sequence ID" value="VAW78224.1"/>
    <property type="molecule type" value="Genomic_DNA"/>
</dbReference>
<reference evidence="2" key="1">
    <citation type="submission" date="2018-06" db="EMBL/GenBank/DDBJ databases">
        <authorList>
            <person name="Zhirakovskaya E."/>
        </authorList>
    </citation>
    <scope>NUCLEOTIDE SEQUENCE</scope>
</reference>
<evidence type="ECO:0000256" key="1">
    <source>
        <dbReference type="SAM" id="MobiDB-lite"/>
    </source>
</evidence>
<sequence>MQRRPGISPVLPVEQLSNRNEERVIDGELLDREVEASSASKDTGFTFDAKSQRESHPGFYQRQSTGSQQYAIESYNDMVVLGQSNNSTGVQNRIDYFV</sequence>
<gene>
    <name evidence="2" type="ORF">MNBD_GAMMA12-1164</name>
</gene>
<organism evidence="2">
    <name type="scientific">hydrothermal vent metagenome</name>
    <dbReference type="NCBI Taxonomy" id="652676"/>
    <lineage>
        <taxon>unclassified sequences</taxon>
        <taxon>metagenomes</taxon>
        <taxon>ecological metagenomes</taxon>
    </lineage>
</organism>
<accession>A0A3B0Z9Z4</accession>
<feature type="region of interest" description="Disordered" evidence="1">
    <location>
        <begin position="36"/>
        <end position="66"/>
    </location>
</feature>
<dbReference type="AlphaFoldDB" id="A0A3B0Z9Z4"/>